<dbReference type="Proteomes" id="UP000239898">
    <property type="component" value="Unassembled WGS sequence"/>
</dbReference>
<dbReference type="OrthoDB" id="1863356at2"/>
<protein>
    <submittedName>
        <fullName evidence="2">TIGR02391 family protein</fullName>
    </submittedName>
</protein>
<comment type="caution">
    <text evidence="2">The sequence shown here is derived from an EMBL/GenBank/DDBJ whole genome shotgun (WGS) entry which is preliminary data.</text>
</comment>
<dbReference type="Pfam" id="PF09509">
    <property type="entry name" value="Hypoth_Ymh"/>
    <property type="match status" value="1"/>
</dbReference>
<proteinExistence type="predicted"/>
<dbReference type="InterPro" id="IPR012654">
    <property type="entry name" value="CHP02391"/>
</dbReference>
<sequence>MATRITPFSSQHLEAACRVLADTERGLSSTQIERLLQEIEVADTSPGMTKWKRLFNALAGAQNHHQIGNHLIMFINRAMNPVNYARDPATFAWRRDELNVVLAFSGFYVRDDGKVAHADKATTLDAARARAGRFKAALESRVVHAEVLNYCRAELLDENYFHAVFEATKGVAERIRLLSGLNGDGADLVNKAFAGQQPVLALGPLSTESEKSEQKGFANLLIGLFGAVRNPLAHAPKTNWPMSEQDALDILTLVSLIHRKLDGTTKVNIPRQSRGL</sequence>
<keyword evidence="3" id="KW-1185">Reference proteome</keyword>
<dbReference type="NCBIfam" id="TIGR02391">
    <property type="entry name" value="hypoth_ymh"/>
    <property type="match status" value="1"/>
</dbReference>
<organism evidence="2 3">
    <name type="scientific">Xanthomonas theicola</name>
    <dbReference type="NCBI Taxonomy" id="56464"/>
    <lineage>
        <taxon>Bacteria</taxon>
        <taxon>Pseudomonadati</taxon>
        <taxon>Pseudomonadota</taxon>
        <taxon>Gammaproteobacteria</taxon>
        <taxon>Lysobacterales</taxon>
        <taxon>Lysobacteraceae</taxon>
        <taxon>Xanthomonas</taxon>
    </lineage>
</organism>
<feature type="domain" description="Conserved hypothetical protein CHP02391" evidence="1">
    <location>
        <begin position="142"/>
        <end position="261"/>
    </location>
</feature>
<dbReference type="AlphaFoldDB" id="A0A2S6Z1T0"/>
<dbReference type="EMBL" id="MIGX01000221">
    <property type="protein sequence ID" value="PPT74736.1"/>
    <property type="molecule type" value="Genomic_DNA"/>
</dbReference>
<evidence type="ECO:0000313" key="2">
    <source>
        <dbReference type="EMBL" id="PPT74736.1"/>
    </source>
</evidence>
<name>A0A2S6Z1T0_9XANT</name>
<reference evidence="2 3" key="1">
    <citation type="submission" date="2016-08" db="EMBL/GenBank/DDBJ databases">
        <title>Evolution of the type three secretion system and type three effector repertoires in Xanthomonas.</title>
        <authorList>
            <person name="Merda D."/>
            <person name="Briand M."/>
            <person name="Bosis E."/>
            <person name="Rousseau C."/>
            <person name="Portier P."/>
            <person name="Jacques M.-A."/>
            <person name="Fischer-Le Saux M."/>
        </authorList>
    </citation>
    <scope>NUCLEOTIDE SEQUENCE [LARGE SCALE GENOMIC DNA]</scope>
    <source>
        <strain evidence="2 3">CFBP 4691</strain>
    </source>
</reference>
<accession>A0A2S6Z1T0</accession>
<evidence type="ECO:0000259" key="1">
    <source>
        <dbReference type="Pfam" id="PF09509"/>
    </source>
</evidence>
<evidence type="ECO:0000313" key="3">
    <source>
        <dbReference type="Proteomes" id="UP000239898"/>
    </source>
</evidence>
<dbReference type="RefSeq" id="WP_128421943.1">
    <property type="nucleotide sequence ID" value="NZ_CP049017.1"/>
</dbReference>
<gene>
    <name evidence="2" type="ORF">XthCFBP4691_19885</name>
</gene>